<gene>
    <name evidence="1" type="ORF">HaLaN_15806</name>
</gene>
<dbReference type="EMBL" id="BLLF01001380">
    <property type="protein sequence ID" value="GFH18929.1"/>
    <property type="molecule type" value="Genomic_DNA"/>
</dbReference>
<comment type="caution">
    <text evidence="1">The sequence shown here is derived from an EMBL/GenBank/DDBJ whole genome shotgun (WGS) entry which is preliminary data.</text>
</comment>
<sequence length="93" mass="9958">MQQQLIKEERITGHQLLQAAGACSSLCFTLVAEASRPLVVKLTRDTLEPVKADTALVNQADGTLVRQVAAKAFVAHGSKTCPSDRFPKLPSPS</sequence>
<dbReference type="AlphaFoldDB" id="A0A699ZHI9"/>
<accession>A0A699ZHI9</accession>
<dbReference type="Proteomes" id="UP000485058">
    <property type="component" value="Unassembled WGS sequence"/>
</dbReference>
<protein>
    <submittedName>
        <fullName evidence="1">Uncharacterized protein</fullName>
    </submittedName>
</protein>
<organism evidence="1 2">
    <name type="scientific">Haematococcus lacustris</name>
    <name type="common">Green alga</name>
    <name type="synonym">Haematococcus pluvialis</name>
    <dbReference type="NCBI Taxonomy" id="44745"/>
    <lineage>
        <taxon>Eukaryota</taxon>
        <taxon>Viridiplantae</taxon>
        <taxon>Chlorophyta</taxon>
        <taxon>core chlorophytes</taxon>
        <taxon>Chlorophyceae</taxon>
        <taxon>CS clade</taxon>
        <taxon>Chlamydomonadales</taxon>
        <taxon>Haematococcaceae</taxon>
        <taxon>Haematococcus</taxon>
    </lineage>
</organism>
<proteinExistence type="predicted"/>
<keyword evidence="2" id="KW-1185">Reference proteome</keyword>
<name>A0A699ZHI9_HAELA</name>
<evidence type="ECO:0000313" key="1">
    <source>
        <dbReference type="EMBL" id="GFH18929.1"/>
    </source>
</evidence>
<evidence type="ECO:0000313" key="2">
    <source>
        <dbReference type="Proteomes" id="UP000485058"/>
    </source>
</evidence>
<dbReference type="PROSITE" id="PS51257">
    <property type="entry name" value="PROKAR_LIPOPROTEIN"/>
    <property type="match status" value="1"/>
</dbReference>
<reference evidence="1 2" key="1">
    <citation type="submission" date="2020-02" db="EMBL/GenBank/DDBJ databases">
        <title>Draft genome sequence of Haematococcus lacustris strain NIES-144.</title>
        <authorList>
            <person name="Morimoto D."/>
            <person name="Nakagawa S."/>
            <person name="Yoshida T."/>
            <person name="Sawayama S."/>
        </authorList>
    </citation>
    <scope>NUCLEOTIDE SEQUENCE [LARGE SCALE GENOMIC DNA]</scope>
    <source>
        <strain evidence="1 2">NIES-144</strain>
    </source>
</reference>